<sequence length="84" mass="9161">MRCEIIKSECSVLDNNCSSCGHARKALETATKEYLERNNVVIPNFTVAKSTSTKDGSGTIHSMWFGNPIAEVANGNLKVDEQSL</sequence>
<dbReference type="AlphaFoldDB" id="A0A0G0LW07"/>
<proteinExistence type="predicted"/>
<dbReference type="Proteomes" id="UP000034096">
    <property type="component" value="Unassembled WGS sequence"/>
</dbReference>
<protein>
    <submittedName>
        <fullName evidence="1">Uncharacterized protein</fullName>
    </submittedName>
</protein>
<comment type="caution">
    <text evidence="1">The sequence shown here is derived from an EMBL/GenBank/DDBJ whole genome shotgun (WGS) entry which is preliminary data.</text>
</comment>
<gene>
    <name evidence="1" type="ORF">US75_C0003G0028</name>
</gene>
<name>A0A0G0LW07_9BACT</name>
<accession>A0A0G0LW07</accession>
<evidence type="ECO:0000313" key="2">
    <source>
        <dbReference type="Proteomes" id="UP000034096"/>
    </source>
</evidence>
<evidence type="ECO:0000313" key="1">
    <source>
        <dbReference type="EMBL" id="KKQ56741.1"/>
    </source>
</evidence>
<dbReference type="EMBL" id="LBUE01000003">
    <property type="protein sequence ID" value="KKQ56741.1"/>
    <property type="molecule type" value="Genomic_DNA"/>
</dbReference>
<reference evidence="1 2" key="1">
    <citation type="journal article" date="2015" name="Nature">
        <title>rRNA introns, odd ribosomes, and small enigmatic genomes across a large radiation of phyla.</title>
        <authorList>
            <person name="Brown C.T."/>
            <person name="Hug L.A."/>
            <person name="Thomas B.C."/>
            <person name="Sharon I."/>
            <person name="Castelle C.J."/>
            <person name="Singh A."/>
            <person name="Wilkins M.J."/>
            <person name="Williams K.H."/>
            <person name="Banfield J.F."/>
        </authorList>
    </citation>
    <scope>NUCLEOTIDE SEQUENCE [LARGE SCALE GENOMIC DNA]</scope>
</reference>
<organism evidence="1 2">
    <name type="scientific">Candidatus Woesebacteria bacterium GW2011_GWC1_38_13</name>
    <dbReference type="NCBI Taxonomy" id="1618583"/>
    <lineage>
        <taxon>Bacteria</taxon>
        <taxon>Candidatus Woeseibacteriota</taxon>
    </lineage>
</organism>